<keyword evidence="3" id="KW-1185">Reference proteome</keyword>
<evidence type="ECO:0000313" key="2">
    <source>
        <dbReference type="EMBL" id="GCE28790.1"/>
    </source>
</evidence>
<protein>
    <submittedName>
        <fullName evidence="2">Uncharacterized protein</fullName>
    </submittedName>
</protein>
<dbReference type="RefSeq" id="WP_126628966.1">
    <property type="nucleotide sequence ID" value="NZ_BIFT01000001.1"/>
</dbReference>
<evidence type="ECO:0000256" key="1">
    <source>
        <dbReference type="SAM" id="MobiDB-lite"/>
    </source>
</evidence>
<comment type="caution">
    <text evidence="2">The sequence shown here is derived from an EMBL/GenBank/DDBJ whole genome shotgun (WGS) entry which is preliminary data.</text>
</comment>
<accession>A0A402BBW3</accession>
<dbReference type="OrthoDB" id="160863at2"/>
<proteinExistence type="predicted"/>
<dbReference type="EMBL" id="BIFT01000001">
    <property type="protein sequence ID" value="GCE28790.1"/>
    <property type="molecule type" value="Genomic_DNA"/>
</dbReference>
<sequence length="217" mass="23719">MYRLDLETLLLVLRGRHGILETTITSAPRLKGPCRVIVTVGNGQVTSCLIYDQQDNKLVGEMALKAVLGKVLEWNYRDPPPSAPPAPWSPSTGNDPYGERPPSGGLPNMPPSERPPSGGLPNMPPQYSPRRLPNSDYGMSPRSFQGETPAFNLSLIPRRMAQPSSQDMQHWSRQERSIFSLINGTHSIAAIAGLLHMDALVTLKIIANMASQGLVVF</sequence>
<dbReference type="Proteomes" id="UP000287171">
    <property type="component" value="Unassembled WGS sequence"/>
</dbReference>
<organism evidence="2 3">
    <name type="scientific">Dictyobacter alpinus</name>
    <dbReference type="NCBI Taxonomy" id="2014873"/>
    <lineage>
        <taxon>Bacteria</taxon>
        <taxon>Bacillati</taxon>
        <taxon>Chloroflexota</taxon>
        <taxon>Ktedonobacteria</taxon>
        <taxon>Ktedonobacterales</taxon>
        <taxon>Dictyobacteraceae</taxon>
        <taxon>Dictyobacter</taxon>
    </lineage>
</organism>
<evidence type="ECO:0000313" key="3">
    <source>
        <dbReference type="Proteomes" id="UP000287171"/>
    </source>
</evidence>
<feature type="region of interest" description="Disordered" evidence="1">
    <location>
        <begin position="80"/>
        <end position="144"/>
    </location>
</feature>
<gene>
    <name evidence="2" type="ORF">KDA_42740</name>
</gene>
<name>A0A402BBW3_9CHLR</name>
<reference evidence="3" key="1">
    <citation type="submission" date="2018-12" db="EMBL/GenBank/DDBJ databases">
        <title>Tengunoibacter tsumagoiensis gen. nov., sp. nov., Dictyobacter kobayashii sp. nov., D. alpinus sp. nov., and D. joshuensis sp. nov. and description of Dictyobacteraceae fam. nov. within the order Ktedonobacterales isolated from Tengu-no-mugimeshi.</title>
        <authorList>
            <person name="Wang C.M."/>
            <person name="Zheng Y."/>
            <person name="Sakai Y."/>
            <person name="Toyoda A."/>
            <person name="Minakuchi Y."/>
            <person name="Abe K."/>
            <person name="Yokota A."/>
            <person name="Yabe S."/>
        </authorList>
    </citation>
    <scope>NUCLEOTIDE SEQUENCE [LARGE SCALE GENOMIC DNA]</scope>
    <source>
        <strain evidence="3">Uno16</strain>
    </source>
</reference>
<dbReference type="AlphaFoldDB" id="A0A402BBW3"/>